<name>A0AAV7RI82_PLEWA</name>
<dbReference type="Proteomes" id="UP001066276">
    <property type="component" value="Chromosome 5"/>
</dbReference>
<protein>
    <submittedName>
        <fullName evidence="2">Uncharacterized protein</fullName>
    </submittedName>
</protein>
<comment type="caution">
    <text evidence="2">The sequence shown here is derived from an EMBL/GenBank/DDBJ whole genome shotgun (WGS) entry which is preliminary data.</text>
</comment>
<sequence length="80" mass="8238">MRLLSVAQVRNCAATSAAKPCSSWATPARRCGLHSDEARVNTANSLRLIVGRGVPEAPIAGAAGRRDGSPRLGCGLPSAR</sequence>
<keyword evidence="3" id="KW-1185">Reference proteome</keyword>
<dbReference type="AlphaFoldDB" id="A0AAV7RI82"/>
<organism evidence="2 3">
    <name type="scientific">Pleurodeles waltl</name>
    <name type="common">Iberian ribbed newt</name>
    <dbReference type="NCBI Taxonomy" id="8319"/>
    <lineage>
        <taxon>Eukaryota</taxon>
        <taxon>Metazoa</taxon>
        <taxon>Chordata</taxon>
        <taxon>Craniata</taxon>
        <taxon>Vertebrata</taxon>
        <taxon>Euteleostomi</taxon>
        <taxon>Amphibia</taxon>
        <taxon>Batrachia</taxon>
        <taxon>Caudata</taxon>
        <taxon>Salamandroidea</taxon>
        <taxon>Salamandridae</taxon>
        <taxon>Pleurodelinae</taxon>
        <taxon>Pleurodeles</taxon>
    </lineage>
</organism>
<gene>
    <name evidence="2" type="ORF">NDU88_005339</name>
</gene>
<proteinExistence type="predicted"/>
<evidence type="ECO:0000256" key="1">
    <source>
        <dbReference type="SAM" id="MobiDB-lite"/>
    </source>
</evidence>
<dbReference type="EMBL" id="JANPWB010000009">
    <property type="protein sequence ID" value="KAJ1152564.1"/>
    <property type="molecule type" value="Genomic_DNA"/>
</dbReference>
<evidence type="ECO:0000313" key="2">
    <source>
        <dbReference type="EMBL" id="KAJ1152564.1"/>
    </source>
</evidence>
<evidence type="ECO:0000313" key="3">
    <source>
        <dbReference type="Proteomes" id="UP001066276"/>
    </source>
</evidence>
<reference evidence="2" key="1">
    <citation type="journal article" date="2022" name="bioRxiv">
        <title>Sequencing and chromosome-scale assembly of the giantPleurodeles waltlgenome.</title>
        <authorList>
            <person name="Brown T."/>
            <person name="Elewa A."/>
            <person name="Iarovenko S."/>
            <person name="Subramanian E."/>
            <person name="Araus A.J."/>
            <person name="Petzold A."/>
            <person name="Susuki M."/>
            <person name="Suzuki K.-i.T."/>
            <person name="Hayashi T."/>
            <person name="Toyoda A."/>
            <person name="Oliveira C."/>
            <person name="Osipova E."/>
            <person name="Leigh N.D."/>
            <person name="Simon A."/>
            <person name="Yun M.H."/>
        </authorList>
    </citation>
    <scope>NUCLEOTIDE SEQUENCE</scope>
    <source>
        <strain evidence="2">20211129_DDA</strain>
        <tissue evidence="2">Liver</tissue>
    </source>
</reference>
<accession>A0AAV7RI82</accession>
<feature type="region of interest" description="Disordered" evidence="1">
    <location>
        <begin position="60"/>
        <end position="80"/>
    </location>
</feature>